<feature type="compositionally biased region" description="Basic and acidic residues" evidence="1">
    <location>
        <begin position="206"/>
        <end position="222"/>
    </location>
</feature>
<comment type="caution">
    <text evidence="3">The sequence shown here is derived from an EMBL/GenBank/DDBJ whole genome shotgun (WGS) entry which is preliminary data.</text>
</comment>
<evidence type="ECO:0000313" key="3">
    <source>
        <dbReference type="EMBL" id="TQV97813.1"/>
    </source>
</evidence>
<feature type="domain" description="DUF2293" evidence="2">
    <location>
        <begin position="94"/>
        <end position="178"/>
    </location>
</feature>
<dbReference type="Proteomes" id="UP000315783">
    <property type="component" value="Unassembled WGS sequence"/>
</dbReference>
<accession>A0A545V7X6</accession>
<dbReference type="AlphaFoldDB" id="A0A545V7X6"/>
<dbReference type="PANTHER" id="PTHR38113:SF2">
    <property type="entry name" value="DUF2293 DOMAIN-CONTAINING PROTEIN"/>
    <property type="match status" value="1"/>
</dbReference>
<dbReference type="InterPro" id="IPR018744">
    <property type="entry name" value="DUF2293"/>
</dbReference>
<dbReference type="Pfam" id="PF10056">
    <property type="entry name" value="DUF2293"/>
    <property type="match status" value="1"/>
</dbReference>
<proteinExistence type="predicted"/>
<sequence length="259" mass="29245">MAFVEITVPPSAPMPRGYKLLRKGYAFMTGLCRRKTMDAGRTLYVVRSGSKTLGLRAPRHIVNEVYEEERQTRVTRRAAVAARDETMRHAFEAAIREHFPDMPDADAEKVLQRALKKRSGRVGRTSKLDMQDKVRLAVAAHVRHSHTNYDGLVRGETSREDARKLVYSSVRQVLAKWEGRCEQSIATTAGRDSPARRRNPRATTRARSEEPSPSFREDEVVREATPSSLHDPILISSDSEEESVDILTISSDEEQCRAV</sequence>
<dbReference type="OrthoDB" id="5381833at2759"/>
<evidence type="ECO:0000259" key="2">
    <source>
        <dbReference type="Pfam" id="PF10056"/>
    </source>
</evidence>
<dbReference type="EMBL" id="SPUK01000004">
    <property type="protein sequence ID" value="TQV97813.1"/>
    <property type="molecule type" value="Genomic_DNA"/>
</dbReference>
<organism evidence="3 4">
    <name type="scientific">Cordyceps javanica</name>
    <dbReference type="NCBI Taxonomy" id="43265"/>
    <lineage>
        <taxon>Eukaryota</taxon>
        <taxon>Fungi</taxon>
        <taxon>Dikarya</taxon>
        <taxon>Ascomycota</taxon>
        <taxon>Pezizomycotina</taxon>
        <taxon>Sordariomycetes</taxon>
        <taxon>Hypocreomycetidae</taxon>
        <taxon>Hypocreales</taxon>
        <taxon>Cordycipitaceae</taxon>
        <taxon>Cordyceps</taxon>
    </lineage>
</organism>
<protein>
    <submittedName>
        <fullName evidence="3">Alanine and arginine rich protein</fullName>
    </submittedName>
</protein>
<name>A0A545V7X6_9HYPO</name>
<evidence type="ECO:0000313" key="4">
    <source>
        <dbReference type="Proteomes" id="UP000315783"/>
    </source>
</evidence>
<gene>
    <name evidence="3" type="ORF">IF1G_03556</name>
</gene>
<keyword evidence="4" id="KW-1185">Reference proteome</keyword>
<reference evidence="3 4" key="1">
    <citation type="journal article" date="2019" name="Appl. Microbiol. Biotechnol.">
        <title>Genome sequence of Isaria javanica and comparative genome analysis insights into family S53 peptidase evolution in fungal entomopathogens.</title>
        <authorList>
            <person name="Lin R."/>
            <person name="Zhang X."/>
            <person name="Xin B."/>
            <person name="Zou M."/>
            <person name="Gao Y."/>
            <person name="Qin F."/>
            <person name="Hu Q."/>
            <person name="Xie B."/>
            <person name="Cheng X."/>
        </authorList>
    </citation>
    <scope>NUCLEOTIDE SEQUENCE [LARGE SCALE GENOMIC DNA]</scope>
    <source>
        <strain evidence="3 4">IJ1G</strain>
    </source>
</reference>
<evidence type="ECO:0000256" key="1">
    <source>
        <dbReference type="SAM" id="MobiDB-lite"/>
    </source>
</evidence>
<feature type="region of interest" description="Disordered" evidence="1">
    <location>
        <begin position="185"/>
        <end position="244"/>
    </location>
</feature>
<dbReference type="PANTHER" id="PTHR38113">
    <property type="match status" value="1"/>
</dbReference>